<evidence type="ECO:0000313" key="2">
    <source>
        <dbReference type="Proteomes" id="UP000265361"/>
    </source>
</evidence>
<sequence>RDLAVAAVARLDDPVVPEALRRELAPVAESVLGRIR</sequence>
<name>A0A399P1Z5_9MICO</name>
<accession>A0A399P1Z5</accession>
<proteinExistence type="predicted"/>
<protein>
    <submittedName>
        <fullName evidence="1">Polyprenyl synthetase family protein</fullName>
    </submittedName>
</protein>
<reference evidence="1 2" key="1">
    <citation type="submission" date="2018-08" db="EMBL/GenBank/DDBJ databases">
        <title>Genome Sequence of Clavibacter michiganensis Subspecies type strains, and the Atypical Peach-Colored Strains Isolated from Tomato.</title>
        <authorList>
            <person name="Osdaghi E."/>
            <person name="Portier P."/>
            <person name="Briand M."/>
            <person name="Jacques M.-A."/>
        </authorList>
    </citation>
    <scope>NUCLEOTIDE SEQUENCE [LARGE SCALE GENOMIC DNA]</scope>
    <source>
        <strain evidence="1 2">CFBP 7577</strain>
    </source>
</reference>
<comment type="caution">
    <text evidence="1">The sequence shown here is derived from an EMBL/GenBank/DDBJ whole genome shotgun (WGS) entry which is preliminary data.</text>
</comment>
<dbReference type="Proteomes" id="UP000265361">
    <property type="component" value="Unassembled WGS sequence"/>
</dbReference>
<feature type="non-terminal residue" evidence="1">
    <location>
        <position position="1"/>
    </location>
</feature>
<evidence type="ECO:0000313" key="1">
    <source>
        <dbReference type="EMBL" id="RII98836.1"/>
    </source>
</evidence>
<gene>
    <name evidence="1" type="ORF">DZF97_16340</name>
</gene>
<dbReference type="AlphaFoldDB" id="A0A399P1Z5"/>
<dbReference type="EMBL" id="QWED01000871">
    <property type="protein sequence ID" value="RII98836.1"/>
    <property type="molecule type" value="Genomic_DNA"/>
</dbReference>
<organism evidence="1 2">
    <name type="scientific">Clavibacter nebraskensis</name>
    <dbReference type="NCBI Taxonomy" id="31963"/>
    <lineage>
        <taxon>Bacteria</taxon>
        <taxon>Bacillati</taxon>
        <taxon>Actinomycetota</taxon>
        <taxon>Actinomycetes</taxon>
        <taxon>Micrococcales</taxon>
        <taxon>Microbacteriaceae</taxon>
        <taxon>Clavibacter</taxon>
    </lineage>
</organism>